<proteinExistence type="inferred from homology"/>
<evidence type="ECO:0000259" key="4">
    <source>
        <dbReference type="Pfam" id="PF00933"/>
    </source>
</evidence>
<accession>A0A9W6PEF3</accession>
<dbReference type="Gene3D" id="3.20.20.300">
    <property type="entry name" value="Glycoside hydrolase, family 3, N-terminal domain"/>
    <property type="match status" value="1"/>
</dbReference>
<dbReference type="InterPro" id="IPR017853">
    <property type="entry name" value="GH"/>
</dbReference>
<dbReference type="SUPFAM" id="SSF51445">
    <property type="entry name" value="(Trans)glycosidases"/>
    <property type="match status" value="1"/>
</dbReference>
<dbReference type="InterPro" id="IPR050226">
    <property type="entry name" value="NagZ_Beta-hexosaminidase"/>
</dbReference>
<dbReference type="GO" id="GO:0005975">
    <property type="term" value="P:carbohydrate metabolic process"/>
    <property type="evidence" value="ECO:0007669"/>
    <property type="project" value="InterPro"/>
</dbReference>
<dbReference type="InterPro" id="IPR036962">
    <property type="entry name" value="Glyco_hydro_3_N_sf"/>
</dbReference>
<keyword evidence="2 5" id="KW-0378">Hydrolase</keyword>
<dbReference type="AlphaFoldDB" id="A0A9W6PEF3"/>
<keyword evidence="3" id="KW-0326">Glycosidase</keyword>
<evidence type="ECO:0000313" key="5">
    <source>
        <dbReference type="EMBL" id="GLW54444.1"/>
    </source>
</evidence>
<protein>
    <submittedName>
        <fullName evidence="5">Hydrolase</fullName>
    </submittedName>
</protein>
<dbReference type="PANTHER" id="PTHR30480">
    <property type="entry name" value="BETA-HEXOSAMINIDASE-RELATED"/>
    <property type="match status" value="1"/>
</dbReference>
<evidence type="ECO:0000256" key="3">
    <source>
        <dbReference type="ARBA" id="ARBA00023295"/>
    </source>
</evidence>
<feature type="domain" description="Glycoside hydrolase family 3 N-terminal" evidence="4">
    <location>
        <begin position="37"/>
        <end position="330"/>
    </location>
</feature>
<evidence type="ECO:0000313" key="6">
    <source>
        <dbReference type="Proteomes" id="UP001165143"/>
    </source>
</evidence>
<dbReference type="RefSeq" id="WP_033256476.1">
    <property type="nucleotide sequence ID" value="NZ_BSRX01000012.1"/>
</dbReference>
<sequence>MSAPEDPALLRLADGVLQPGFTGLTAPDWIRRRLAGGLGSVLLFGRNFAPPPGGRAQARALVAQLRAENPDVLVAVDEEGGDVTRLEWATGSSSPGNLALGTVDDEDLTRAVARSIGRELAALGIDLDYGPDADVNSDPRNPVIGVRSFGADPALVARHTAAWVRGLQQGGTAACAKHFPGHGDTVVDSHLGLPTVTADLAALERVALPPFRAAAAAGARAVMTAHILLPALDPDHPATVSPRVLTGLLRHRLGFDGLVVTDAVEMRAVADRYGHAGAAVRALTAGADLVCLGDRGSADAYDALRTAVARAVRTGDLPEERLAEAADRVAAFARWARTLRTAARGGTADGTGPPDGPAPGLLAARRALAVARPTGVPPQGRGAPCVAEFRPTPTVAVGTATAWGLAGPLAALLPGTEARQVDQRQAEDDPVGTVAGLCAAAAGRPLVLVVRNAHRHAWMDAAVTALLARRPDAVVVEFGLPRSAPRGGLHVAPHGAARVCAEAAAEVVAAHLGR</sequence>
<dbReference type="OrthoDB" id="9805821at2"/>
<gene>
    <name evidence="5" type="ORF">Kpho01_24550</name>
</gene>
<dbReference type="EMBL" id="BSRX01000012">
    <property type="protein sequence ID" value="GLW54444.1"/>
    <property type="molecule type" value="Genomic_DNA"/>
</dbReference>
<evidence type="ECO:0000256" key="1">
    <source>
        <dbReference type="ARBA" id="ARBA00005336"/>
    </source>
</evidence>
<dbReference type="GO" id="GO:0009254">
    <property type="term" value="P:peptidoglycan turnover"/>
    <property type="evidence" value="ECO:0007669"/>
    <property type="project" value="TreeGrafter"/>
</dbReference>
<dbReference type="PANTHER" id="PTHR30480:SF16">
    <property type="entry name" value="GLYCOSIDE HYDROLASE FAMILY 3 DOMAIN PROTEIN"/>
    <property type="match status" value="1"/>
</dbReference>
<reference evidence="5" key="1">
    <citation type="submission" date="2023-02" db="EMBL/GenBank/DDBJ databases">
        <title>Kitasatospora phosalacinea NBRC 14362.</title>
        <authorList>
            <person name="Ichikawa N."/>
            <person name="Sato H."/>
            <person name="Tonouchi N."/>
        </authorList>
    </citation>
    <scope>NUCLEOTIDE SEQUENCE</scope>
    <source>
        <strain evidence="5">NBRC 14362</strain>
    </source>
</reference>
<dbReference type="Pfam" id="PF00933">
    <property type="entry name" value="Glyco_hydro_3"/>
    <property type="match status" value="1"/>
</dbReference>
<evidence type="ECO:0000256" key="2">
    <source>
        <dbReference type="ARBA" id="ARBA00022801"/>
    </source>
</evidence>
<comment type="caution">
    <text evidence="5">The sequence shown here is derived from an EMBL/GenBank/DDBJ whole genome shotgun (WGS) entry which is preliminary data.</text>
</comment>
<organism evidence="5 6">
    <name type="scientific">Kitasatospora phosalacinea</name>
    <dbReference type="NCBI Taxonomy" id="2065"/>
    <lineage>
        <taxon>Bacteria</taxon>
        <taxon>Bacillati</taxon>
        <taxon>Actinomycetota</taxon>
        <taxon>Actinomycetes</taxon>
        <taxon>Kitasatosporales</taxon>
        <taxon>Streptomycetaceae</taxon>
        <taxon>Kitasatospora</taxon>
    </lineage>
</organism>
<dbReference type="GO" id="GO:0004553">
    <property type="term" value="F:hydrolase activity, hydrolyzing O-glycosyl compounds"/>
    <property type="evidence" value="ECO:0007669"/>
    <property type="project" value="InterPro"/>
</dbReference>
<comment type="similarity">
    <text evidence="1">Belongs to the glycosyl hydrolase 3 family.</text>
</comment>
<dbReference type="Proteomes" id="UP001165143">
    <property type="component" value="Unassembled WGS sequence"/>
</dbReference>
<name>A0A9W6PEF3_9ACTN</name>
<dbReference type="InterPro" id="IPR001764">
    <property type="entry name" value="Glyco_hydro_3_N"/>
</dbReference>